<dbReference type="Proteomes" id="UP000001338">
    <property type="component" value="Unassembled WGS sequence"/>
</dbReference>
<evidence type="ECO:0000313" key="1">
    <source>
        <dbReference type="EMBL" id="EKR64586.1"/>
    </source>
</evidence>
<sequence length="73" mass="8079">MLWIKNLRSVSGEKVSPEPLAGLTDLALGETPYESLKSLYPLKSLNTIYISNLANDLKKIDRPHAVAQSVRLT</sequence>
<organism evidence="1 2">
    <name type="scientific">Leptospira weilii str. 2006001853</name>
    <dbReference type="NCBI Taxonomy" id="1001589"/>
    <lineage>
        <taxon>Bacteria</taxon>
        <taxon>Pseudomonadati</taxon>
        <taxon>Spirochaetota</taxon>
        <taxon>Spirochaetia</taxon>
        <taxon>Leptospirales</taxon>
        <taxon>Leptospiraceae</taxon>
        <taxon>Leptospira</taxon>
    </lineage>
</organism>
<name>A0A828Z2J9_9LEPT</name>
<dbReference type="EMBL" id="AFLV02000038">
    <property type="protein sequence ID" value="EKR64586.1"/>
    <property type="molecule type" value="Genomic_DNA"/>
</dbReference>
<gene>
    <name evidence="1" type="ORF">LEP1GSC036_3299</name>
</gene>
<comment type="caution">
    <text evidence="1">The sequence shown here is derived from an EMBL/GenBank/DDBJ whole genome shotgun (WGS) entry which is preliminary data.</text>
</comment>
<accession>A0A828Z2J9</accession>
<evidence type="ECO:0000313" key="2">
    <source>
        <dbReference type="Proteomes" id="UP000001338"/>
    </source>
</evidence>
<dbReference type="AlphaFoldDB" id="A0A828Z2J9"/>
<reference evidence="1 2" key="1">
    <citation type="submission" date="2012-10" db="EMBL/GenBank/DDBJ databases">
        <authorList>
            <person name="Harkins D.M."/>
            <person name="Durkin A.S."/>
            <person name="Brinkac L.M."/>
            <person name="Haft D.H."/>
            <person name="Selengut J.D."/>
            <person name="Sanka R."/>
            <person name="DePew J."/>
            <person name="Purushe J."/>
            <person name="Whelen A.C."/>
            <person name="Vinetz J.M."/>
            <person name="Sutton G.G."/>
            <person name="Nierman W.C."/>
            <person name="Fouts D.E."/>
        </authorList>
    </citation>
    <scope>NUCLEOTIDE SEQUENCE [LARGE SCALE GENOMIC DNA]</scope>
    <source>
        <strain evidence="1 2">2006001853</strain>
    </source>
</reference>
<protein>
    <recommendedName>
        <fullName evidence="3">Leucine rich repeat protein</fullName>
    </recommendedName>
</protein>
<proteinExistence type="predicted"/>
<evidence type="ECO:0008006" key="3">
    <source>
        <dbReference type="Google" id="ProtNLM"/>
    </source>
</evidence>